<dbReference type="NCBIfam" id="NF033650">
    <property type="entry name" value="ANR_neg_reg"/>
    <property type="match status" value="1"/>
</dbReference>
<name>A0ABY3LHR8_9GAMM</name>
<dbReference type="InterPro" id="IPR047666">
    <property type="entry name" value="ANR_neg_reg"/>
</dbReference>
<gene>
    <name evidence="1" type="ORF">D9O29_05485</name>
</gene>
<accession>A0ABY3LHR8</accession>
<sequence length="84" mass="9568">MELSMSQVKSACSKSSEHRYYILAAEAAFAENSGEHDKAVKLWLRSVRLAKNRINAEWAENRSQYCLSALRNGWSHIKNEVIPS</sequence>
<comment type="caution">
    <text evidence="1">The sequence shown here is derived from an EMBL/GenBank/DDBJ whole genome shotgun (WGS) entry which is preliminary data.</text>
</comment>
<evidence type="ECO:0000313" key="1">
    <source>
        <dbReference type="EMBL" id="TXL79727.1"/>
    </source>
</evidence>
<dbReference type="Proteomes" id="UP000426772">
    <property type="component" value="Unassembled WGS sequence"/>
</dbReference>
<dbReference type="EMBL" id="RCNL01000002">
    <property type="protein sequence ID" value="TXL79727.1"/>
    <property type="molecule type" value="Genomic_DNA"/>
</dbReference>
<keyword evidence="2" id="KW-1185">Reference proteome</keyword>
<protein>
    <submittedName>
        <fullName evidence="1">ANR family transcriptional regulator</fullName>
    </submittedName>
</protein>
<evidence type="ECO:0000313" key="2">
    <source>
        <dbReference type="Proteomes" id="UP000426772"/>
    </source>
</evidence>
<reference evidence="1 2" key="1">
    <citation type="submission" date="2018-10" db="EMBL/GenBank/DDBJ databases">
        <title>Draft genome sequence of Pantoea vagans isolated from corpses of the sugarcane aphid Melanaphis sacchari Zehntner.</title>
        <authorList>
            <person name="Toledo E."/>
            <person name="Pena G."/>
            <person name="Lozano L."/>
        </authorList>
    </citation>
    <scope>NUCLEOTIDE SEQUENCE [LARGE SCALE GENOMIC DNA]</scope>
    <source>
        <strain evidence="1 2">ET-90</strain>
    </source>
</reference>
<proteinExistence type="predicted"/>
<organism evidence="1 2">
    <name type="scientific">Pantoea vagans</name>
    <dbReference type="NCBI Taxonomy" id="470934"/>
    <lineage>
        <taxon>Bacteria</taxon>
        <taxon>Pseudomonadati</taxon>
        <taxon>Pseudomonadota</taxon>
        <taxon>Gammaproteobacteria</taxon>
        <taxon>Enterobacterales</taxon>
        <taxon>Erwiniaceae</taxon>
        <taxon>Pantoea</taxon>
    </lineage>
</organism>